<feature type="domain" description="Cyclic nucleotide-binding" evidence="15">
    <location>
        <begin position="89"/>
        <end position="194"/>
    </location>
</feature>
<comment type="similarity">
    <text evidence="4">Belongs to the popeye family.</text>
</comment>
<keyword evidence="7" id="KW-1003">Cell membrane</keyword>
<evidence type="ECO:0000313" key="17">
    <source>
        <dbReference type="EMBL" id="OZT75788.1"/>
    </source>
</evidence>
<dbReference type="CDD" id="cd00038">
    <property type="entry name" value="CAP_ED"/>
    <property type="match status" value="1"/>
</dbReference>
<evidence type="ECO:0000256" key="1">
    <source>
        <dbReference type="ARBA" id="ARBA00004124"/>
    </source>
</evidence>
<dbReference type="Proteomes" id="UP000005756">
    <property type="component" value="Unassembled WGS sequence"/>
</dbReference>
<dbReference type="EMBL" id="JH393257">
    <property type="protein sequence ID" value="EHJ93708.1"/>
    <property type="molecule type" value="Genomic_DNA"/>
</dbReference>
<dbReference type="GO" id="GO:0007155">
    <property type="term" value="P:cell adhesion"/>
    <property type="evidence" value="ECO:0007669"/>
    <property type="project" value="UniProtKB-KW"/>
</dbReference>
<keyword evidence="8 14" id="KW-0812">Transmembrane</keyword>
<name>A0A265E3G9_9GAMM</name>
<dbReference type="InterPro" id="IPR014710">
    <property type="entry name" value="RmlC-like_jellyroll"/>
</dbReference>
<evidence type="ECO:0000256" key="3">
    <source>
        <dbReference type="ARBA" id="ARBA00004435"/>
    </source>
</evidence>
<keyword evidence="6" id="KW-0217">Developmental protein</keyword>
<dbReference type="PANTHER" id="PTHR12101">
    <property type="entry name" value="POPEYE DOMAIN CONTAINING PROTEIN"/>
    <property type="match status" value="1"/>
</dbReference>
<dbReference type="InterPro" id="IPR000595">
    <property type="entry name" value="cNMP-bd_dom"/>
</dbReference>
<dbReference type="RefSeq" id="WP_007111644.1">
    <property type="nucleotide sequence ID" value="NZ_JH393257.1"/>
</dbReference>
<gene>
    <name evidence="17" type="ORF">CE457_00750</name>
    <name evidence="16" type="ORF">KUC_0658</name>
</gene>
<dbReference type="AlphaFoldDB" id="A0A265E3G9"/>
<dbReference type="Pfam" id="PF04831">
    <property type="entry name" value="POPDC1-3"/>
    <property type="match status" value="1"/>
</dbReference>
<evidence type="ECO:0000313" key="16">
    <source>
        <dbReference type="EMBL" id="EHJ93708.1"/>
    </source>
</evidence>
<organism evidence="16 18">
    <name type="scientific">Vreelandella boliviensis LC1</name>
    <dbReference type="NCBI Taxonomy" id="1072583"/>
    <lineage>
        <taxon>Bacteria</taxon>
        <taxon>Pseudomonadati</taxon>
        <taxon>Pseudomonadota</taxon>
        <taxon>Gammaproteobacteria</taxon>
        <taxon>Oceanospirillales</taxon>
        <taxon>Halomonadaceae</taxon>
        <taxon>Vreelandella</taxon>
    </lineage>
</organism>
<evidence type="ECO:0000256" key="13">
    <source>
        <dbReference type="ARBA" id="ARBA00023180"/>
    </source>
</evidence>
<keyword evidence="11 14" id="KW-1133">Transmembrane helix</keyword>
<evidence type="ECO:0000313" key="19">
    <source>
        <dbReference type="Proteomes" id="UP000216538"/>
    </source>
</evidence>
<dbReference type="PROSITE" id="PS50042">
    <property type="entry name" value="CNMP_BINDING_3"/>
    <property type="match status" value="1"/>
</dbReference>
<dbReference type="InterPro" id="IPR006916">
    <property type="entry name" value="POPDC1-3"/>
</dbReference>
<proteinExistence type="inferred from homology"/>
<dbReference type="Gene3D" id="2.60.120.10">
    <property type="entry name" value="Jelly Rolls"/>
    <property type="match status" value="1"/>
</dbReference>
<evidence type="ECO:0000256" key="14">
    <source>
        <dbReference type="SAM" id="Phobius"/>
    </source>
</evidence>
<keyword evidence="5" id="KW-0796">Tight junction</keyword>
<dbReference type="Pfam" id="PF00027">
    <property type="entry name" value="cNMP_binding"/>
    <property type="match status" value="1"/>
</dbReference>
<dbReference type="InterPro" id="IPR018490">
    <property type="entry name" value="cNMP-bd_dom_sf"/>
</dbReference>
<keyword evidence="19" id="KW-1185">Reference proteome</keyword>
<dbReference type="PANTHER" id="PTHR12101:SF17">
    <property type="entry name" value="BLOOD VESSEL EPICARDIAL SUBSTANCE"/>
    <property type="match status" value="1"/>
</dbReference>
<evidence type="ECO:0000259" key="15">
    <source>
        <dbReference type="PROSITE" id="PS50042"/>
    </source>
</evidence>
<keyword evidence="13" id="KW-0325">Glycoprotein</keyword>
<dbReference type="GO" id="GO:0030552">
    <property type="term" value="F:cAMP binding"/>
    <property type="evidence" value="ECO:0007669"/>
    <property type="project" value="TreeGrafter"/>
</dbReference>
<dbReference type="Proteomes" id="UP000216538">
    <property type="component" value="Unassembled WGS sequence"/>
</dbReference>
<evidence type="ECO:0000256" key="2">
    <source>
        <dbReference type="ARBA" id="ARBA00004141"/>
    </source>
</evidence>
<evidence type="ECO:0000256" key="9">
    <source>
        <dbReference type="ARBA" id="ARBA00022889"/>
    </source>
</evidence>
<dbReference type="OrthoDB" id="6154918at2"/>
<accession>A0A265E3G9</accession>
<dbReference type="GO" id="GO:0016328">
    <property type="term" value="C:lateral plasma membrane"/>
    <property type="evidence" value="ECO:0007669"/>
    <property type="project" value="UniProtKB-SubCell"/>
</dbReference>
<dbReference type="SMART" id="SM00100">
    <property type="entry name" value="cNMP"/>
    <property type="match status" value="1"/>
</dbReference>
<evidence type="ECO:0000256" key="6">
    <source>
        <dbReference type="ARBA" id="ARBA00022473"/>
    </source>
</evidence>
<dbReference type="STRING" id="1072583.KUC_0658"/>
<evidence type="ECO:0000256" key="8">
    <source>
        <dbReference type="ARBA" id="ARBA00022692"/>
    </source>
</evidence>
<comment type="subcellular location">
    <subcellularLocation>
        <location evidence="3">Cell junction</location>
        <location evidence="3">Tight junction</location>
    </subcellularLocation>
    <subcellularLocation>
        <location evidence="1">Lateral cell membrane</location>
    </subcellularLocation>
    <subcellularLocation>
        <location evidence="2">Membrane</location>
        <topology evidence="2">Multi-pass membrane protein</topology>
    </subcellularLocation>
</comment>
<evidence type="ECO:0000256" key="10">
    <source>
        <dbReference type="ARBA" id="ARBA00022949"/>
    </source>
</evidence>
<keyword evidence="9" id="KW-0130">Cell adhesion</keyword>
<reference evidence="17 19" key="2">
    <citation type="submission" date="2017-07" db="EMBL/GenBank/DDBJ databases">
        <title>Shotgun whole genome sequences of three halophilic bacterial isolates.</title>
        <authorList>
            <person name="Pozzo T."/>
            <person name="Higdon S.M."/>
            <person name="Quillaguaman J."/>
        </authorList>
    </citation>
    <scope>NUCLEOTIDE SEQUENCE [LARGE SCALE GENOMIC DNA]</scope>
    <source>
        <strain evidence="17 19">LC1</strain>
    </source>
</reference>
<reference evidence="16 18" key="1">
    <citation type="submission" date="2011-10" db="EMBL/GenBank/DDBJ databases">
        <authorList>
            <person name="Quillaguamn J."/>
            <person name="Guzmn D."/>
            <person name="Balderrama-Subieta A."/>
            <person name="Cardona-Ortuo C."/>
            <person name="Guevara-Martnez M."/>
            <person name="Callisaya-Quispe N."/>
        </authorList>
    </citation>
    <scope>NUCLEOTIDE SEQUENCE [LARGE SCALE GENOMIC DNA]</scope>
    <source>
        <strain evidence="16 18">LC1</strain>
    </source>
</reference>
<keyword evidence="10" id="KW-0965">Cell junction</keyword>
<dbReference type="InterPro" id="IPR055272">
    <property type="entry name" value="POPDC1-3_dom"/>
</dbReference>
<evidence type="ECO:0000256" key="12">
    <source>
        <dbReference type="ARBA" id="ARBA00023136"/>
    </source>
</evidence>
<feature type="transmembrane region" description="Helical" evidence="14">
    <location>
        <begin position="52"/>
        <end position="71"/>
    </location>
</feature>
<evidence type="ECO:0000256" key="7">
    <source>
        <dbReference type="ARBA" id="ARBA00022475"/>
    </source>
</evidence>
<protein>
    <submittedName>
        <fullName evidence="16">Blood vessel epicardial substance</fullName>
    </submittedName>
</protein>
<evidence type="ECO:0000256" key="11">
    <source>
        <dbReference type="ARBA" id="ARBA00022989"/>
    </source>
</evidence>
<dbReference type="EMBL" id="NPEY01000001">
    <property type="protein sequence ID" value="OZT75788.1"/>
    <property type="molecule type" value="Genomic_DNA"/>
</dbReference>
<keyword evidence="12 14" id="KW-0472">Membrane</keyword>
<evidence type="ECO:0000256" key="4">
    <source>
        <dbReference type="ARBA" id="ARBA00007146"/>
    </source>
</evidence>
<evidence type="ECO:0000256" key="5">
    <source>
        <dbReference type="ARBA" id="ARBA00022427"/>
    </source>
</evidence>
<dbReference type="GO" id="GO:0005923">
    <property type="term" value="C:bicellular tight junction"/>
    <property type="evidence" value="ECO:0007669"/>
    <property type="project" value="UniProtKB-SubCell"/>
</dbReference>
<evidence type="ECO:0000313" key="18">
    <source>
        <dbReference type="Proteomes" id="UP000005756"/>
    </source>
</evidence>
<dbReference type="SUPFAM" id="SSF51206">
    <property type="entry name" value="cAMP-binding domain-like"/>
    <property type="match status" value="1"/>
</dbReference>
<sequence length="211" mass="23849">MFTIALFFIANALFCLAYIVRDMAWLRAITILAALSTLPYFYFQTTPLYGAMSWQIAFIAINTVNLTVLLLQRRPIKLTQEEQWLHDTTFSLLKPRRMRRLLQQAEPHETPSGEALIEQGKELQALIILLSGSASVKVDGIERATLSPGDFAGEMSFMTGRLTSADVIANKPVRYLMWPSSALERLYQRDPEMKSAIQSIIGFDMATKLAR</sequence>